<dbReference type="InterPro" id="IPR050553">
    <property type="entry name" value="Thioredoxin_ResA/DsbE_sf"/>
</dbReference>
<dbReference type="Pfam" id="PF14289">
    <property type="entry name" value="DUF4369"/>
    <property type="match status" value="1"/>
</dbReference>
<dbReference type="InterPro" id="IPR000866">
    <property type="entry name" value="AhpC/TSA"/>
</dbReference>
<dbReference type="InterPro" id="IPR013766">
    <property type="entry name" value="Thioredoxin_domain"/>
</dbReference>
<comment type="subcellular location">
    <subcellularLocation>
        <location evidence="1">Cell envelope</location>
    </subcellularLocation>
</comment>
<dbReference type="PANTHER" id="PTHR42852:SF6">
    <property type="entry name" value="THIOL:DISULFIDE INTERCHANGE PROTEIN DSBE"/>
    <property type="match status" value="1"/>
</dbReference>
<sequence>MKRIFTGMALLSGMVCFAQDKLEINAEIDGLKENDLVIFWRPLGNVVDSAFVKNGKFSKTLDMKEGGSTYIIQIGREKREEQGTFLYLEGGKLNIKGKGPYFTNAVYSGSQFVNDWQKLEKDFFSNNLGEAKIAELEGQISEATRVGDVDAQQELNVQLNKITSENSRLAKAWLLSNPNAGAGSYLINAYMSNAAPGEITGLLDKLGPNVRNTFTVKYMLTQMTGTGTATFDKIGKPAPGFRLKDDKGNTHNLADFKGQYVLIDFWASWCKPCREQNPLLIKLNEQYKNKGLSIVSISIDEDNAKWLKAVAEDKLTWPQLIGESGPTSQVAKDYNVVAIPATMLIDKQGNLLKIGLRGAELEEYLRKLL</sequence>
<evidence type="ECO:0000313" key="6">
    <source>
        <dbReference type="EMBL" id="WZN48861.1"/>
    </source>
</evidence>
<keyword evidence="2" id="KW-0201">Cytochrome c-type biogenesis</keyword>
<evidence type="ECO:0000256" key="3">
    <source>
        <dbReference type="ARBA" id="ARBA00023157"/>
    </source>
</evidence>
<evidence type="ECO:0000256" key="4">
    <source>
        <dbReference type="ARBA" id="ARBA00023284"/>
    </source>
</evidence>
<evidence type="ECO:0000256" key="1">
    <source>
        <dbReference type="ARBA" id="ARBA00004196"/>
    </source>
</evidence>
<keyword evidence="3" id="KW-1015">Disulfide bond</keyword>
<evidence type="ECO:0000256" key="2">
    <source>
        <dbReference type="ARBA" id="ARBA00022748"/>
    </source>
</evidence>
<keyword evidence="4" id="KW-0676">Redox-active center</keyword>
<dbReference type="RefSeq" id="WP_341843440.1">
    <property type="nucleotide sequence ID" value="NZ_CP149792.1"/>
</dbReference>
<dbReference type="Pfam" id="PF00578">
    <property type="entry name" value="AhpC-TSA"/>
    <property type="match status" value="1"/>
</dbReference>
<accession>A0ABZ2Z9E9</accession>
<reference evidence="6 7" key="1">
    <citation type="submission" date="2024-03" db="EMBL/GenBank/DDBJ databases">
        <title>Chitinophaga caseinilytica sp. nov., a casein hydrolysing bacterium isolated from forest soil.</title>
        <authorList>
            <person name="Lee D.S."/>
            <person name="Han D.M."/>
            <person name="Baek J.H."/>
            <person name="Choi D.G."/>
            <person name="Jeon J.H."/>
            <person name="Jeon C.O."/>
        </authorList>
    </citation>
    <scope>NUCLEOTIDE SEQUENCE [LARGE SCALE GENOMIC DNA]</scope>
    <source>
        <strain evidence="6 7">KACC 19118</strain>
    </source>
</reference>
<dbReference type="EMBL" id="CP150096">
    <property type="protein sequence ID" value="WZN48861.1"/>
    <property type="molecule type" value="Genomic_DNA"/>
</dbReference>
<dbReference type="InterPro" id="IPR025380">
    <property type="entry name" value="DUF4369"/>
</dbReference>
<dbReference type="Proteomes" id="UP001449657">
    <property type="component" value="Chromosome"/>
</dbReference>
<proteinExistence type="predicted"/>
<name>A0ABZ2Z9E9_9BACT</name>
<gene>
    <name evidence="6" type="ORF">WJU22_11830</name>
</gene>
<evidence type="ECO:0000259" key="5">
    <source>
        <dbReference type="PROSITE" id="PS51352"/>
    </source>
</evidence>
<dbReference type="SUPFAM" id="SSF52833">
    <property type="entry name" value="Thioredoxin-like"/>
    <property type="match status" value="1"/>
</dbReference>
<keyword evidence="7" id="KW-1185">Reference proteome</keyword>
<dbReference type="InterPro" id="IPR036249">
    <property type="entry name" value="Thioredoxin-like_sf"/>
</dbReference>
<dbReference type="PANTHER" id="PTHR42852">
    <property type="entry name" value="THIOL:DISULFIDE INTERCHANGE PROTEIN DSBE"/>
    <property type="match status" value="1"/>
</dbReference>
<feature type="domain" description="Thioredoxin" evidence="5">
    <location>
        <begin position="232"/>
        <end position="369"/>
    </location>
</feature>
<dbReference type="PROSITE" id="PS51352">
    <property type="entry name" value="THIOREDOXIN_2"/>
    <property type="match status" value="1"/>
</dbReference>
<dbReference type="CDD" id="cd02966">
    <property type="entry name" value="TlpA_like_family"/>
    <property type="match status" value="1"/>
</dbReference>
<organism evidence="6 7">
    <name type="scientific">Chitinophaga caseinilytica</name>
    <dbReference type="NCBI Taxonomy" id="2267521"/>
    <lineage>
        <taxon>Bacteria</taxon>
        <taxon>Pseudomonadati</taxon>
        <taxon>Bacteroidota</taxon>
        <taxon>Chitinophagia</taxon>
        <taxon>Chitinophagales</taxon>
        <taxon>Chitinophagaceae</taxon>
        <taxon>Chitinophaga</taxon>
    </lineage>
</organism>
<evidence type="ECO:0000313" key="7">
    <source>
        <dbReference type="Proteomes" id="UP001449657"/>
    </source>
</evidence>
<protein>
    <submittedName>
        <fullName evidence="6">TlpA disulfide reductase family protein</fullName>
    </submittedName>
</protein>
<dbReference type="Gene3D" id="3.40.30.10">
    <property type="entry name" value="Glutaredoxin"/>
    <property type="match status" value="1"/>
</dbReference>